<protein>
    <recommendedName>
        <fullName evidence="4">DUF2178 domain-containing protein</fullName>
    </recommendedName>
</protein>
<dbReference type="Proteomes" id="UP000676917">
    <property type="component" value="Unassembled WGS sequence"/>
</dbReference>
<evidence type="ECO:0000256" key="1">
    <source>
        <dbReference type="SAM" id="Phobius"/>
    </source>
</evidence>
<feature type="transmembrane region" description="Helical" evidence="1">
    <location>
        <begin position="79"/>
        <end position="101"/>
    </location>
</feature>
<reference evidence="2" key="1">
    <citation type="submission" date="2021-03" db="EMBL/GenBank/DDBJ databases">
        <title>Antimicrobial resistance genes in bacteria isolated from Japanese honey, and their potential for conferring macrolide and lincosamide resistance in the American foulbrood pathogen Paenibacillus larvae.</title>
        <authorList>
            <person name="Okamoto M."/>
            <person name="Kumagai M."/>
            <person name="Kanamori H."/>
            <person name="Takamatsu D."/>
        </authorList>
    </citation>
    <scope>NUCLEOTIDE SEQUENCE</scope>
    <source>
        <strain evidence="2">J43TS3</strain>
    </source>
</reference>
<comment type="caution">
    <text evidence="2">The sequence shown here is derived from an EMBL/GenBank/DDBJ whole genome shotgun (WGS) entry which is preliminary data.</text>
</comment>
<name>A0A919X4E1_9BACI</name>
<dbReference type="RefSeq" id="WP_212919199.1">
    <property type="nucleotide sequence ID" value="NZ_BORP01000001.1"/>
</dbReference>
<accession>A0A919X4E1</accession>
<dbReference type="Pfam" id="PF09946">
    <property type="entry name" value="DUF2178"/>
    <property type="match status" value="1"/>
</dbReference>
<proteinExistence type="predicted"/>
<keyword evidence="1" id="KW-1133">Transmembrane helix</keyword>
<evidence type="ECO:0000313" key="2">
    <source>
        <dbReference type="EMBL" id="GIO25671.1"/>
    </source>
</evidence>
<organism evidence="2 3">
    <name type="scientific">Ornithinibacillus bavariensis</name>
    <dbReference type="NCBI Taxonomy" id="545502"/>
    <lineage>
        <taxon>Bacteria</taxon>
        <taxon>Bacillati</taxon>
        <taxon>Bacillota</taxon>
        <taxon>Bacilli</taxon>
        <taxon>Bacillales</taxon>
        <taxon>Bacillaceae</taxon>
        <taxon>Ornithinibacillus</taxon>
    </lineage>
</organism>
<keyword evidence="1" id="KW-0812">Transmembrane</keyword>
<dbReference type="EMBL" id="BORP01000001">
    <property type="protein sequence ID" value="GIO25671.1"/>
    <property type="molecule type" value="Genomic_DNA"/>
</dbReference>
<gene>
    <name evidence="2" type="ORF">J43TS3_02820</name>
</gene>
<dbReference type="InterPro" id="IPR019235">
    <property type="entry name" value="DUF2178_TM"/>
</dbReference>
<evidence type="ECO:0000313" key="3">
    <source>
        <dbReference type="Proteomes" id="UP000676917"/>
    </source>
</evidence>
<keyword evidence="1" id="KW-0472">Membrane</keyword>
<feature type="transmembrane region" description="Helical" evidence="1">
    <location>
        <begin position="55"/>
        <end position="73"/>
    </location>
</feature>
<feature type="transmembrane region" description="Helical" evidence="1">
    <location>
        <begin position="12"/>
        <end position="29"/>
    </location>
</feature>
<dbReference type="AlphaFoldDB" id="A0A919X4E1"/>
<evidence type="ECO:0008006" key="4">
    <source>
        <dbReference type="Google" id="ProtNLM"/>
    </source>
</evidence>
<sequence>MFSDEFMKNPWILLIFAWLFVALIIGYMYQRRIIKKTYADDERSKYIFNQAKSRSWNFMLIVMLIAMPVVVMFDGVSFSYFFLMAILFLHGITMGVTALYYHFKEN</sequence>
<keyword evidence="3" id="KW-1185">Reference proteome</keyword>